<sequence length="278" mass="30346">MTLLGMALLMAISHAQSPDLAQQAAWEALYEAKLELASGTDPEAIHLRLQNLVRSELRNDDPALSEAFFELGRLRWQLGRIDSARDALDSCVALGRMSAACLDLRLAIDLEQSGIQEVPMAWNFSSTDHGVFHPRAVQELGGLSLEQDDTVGSSVLVWETMVSSRKTDRLVVGMDLAGDALPELTFRVSSTRLNAVIHVVLIAADGQEWHSPLSTLRIPAALWSDVVVPLESFKSVAPNDVLTPDQLVRMELRDVTMSTGRSGANAIKIDDFSLSYAP</sequence>
<accession>E0XQE5</accession>
<dbReference type="EMBL" id="GU474842">
    <property type="protein sequence ID" value="ADI16636.1"/>
    <property type="molecule type" value="Genomic_DNA"/>
</dbReference>
<organism evidence="1">
    <name type="scientific">uncultured delta proteobacterium HF0010_01J10</name>
    <dbReference type="NCBI Taxonomy" id="710820"/>
    <lineage>
        <taxon>Bacteria</taxon>
        <taxon>Deltaproteobacteria</taxon>
        <taxon>environmental samples</taxon>
    </lineage>
</organism>
<name>E0XQE5_9DELT</name>
<reference evidence="1" key="1">
    <citation type="journal article" date="2011" name="Environ. Microbiol.">
        <title>Time-series analyses of Monterey Bay coastal microbial picoplankton using a 'genome proxy' microarray.</title>
        <authorList>
            <person name="Rich V.I."/>
            <person name="Pham V.D."/>
            <person name="Eppley J."/>
            <person name="Shi Y."/>
            <person name="DeLong E.F."/>
        </authorList>
    </citation>
    <scope>NUCLEOTIDE SEQUENCE</scope>
</reference>
<evidence type="ECO:0000313" key="1">
    <source>
        <dbReference type="EMBL" id="ADI16636.1"/>
    </source>
</evidence>
<proteinExistence type="predicted"/>
<dbReference type="AlphaFoldDB" id="E0XQE5"/>
<protein>
    <submittedName>
        <fullName evidence="1">Uncharacterized protein</fullName>
    </submittedName>
</protein>